<comment type="caution">
    <text evidence="2">The sequence shown here is derived from an EMBL/GenBank/DDBJ whole genome shotgun (WGS) entry which is preliminary data.</text>
</comment>
<evidence type="ECO:0000313" key="2">
    <source>
        <dbReference type="EMBL" id="PZT53055.1"/>
    </source>
</evidence>
<feature type="transmembrane region" description="Helical" evidence="1">
    <location>
        <begin position="20"/>
        <end position="42"/>
    </location>
</feature>
<evidence type="ECO:0000256" key="1">
    <source>
        <dbReference type="SAM" id="Phobius"/>
    </source>
</evidence>
<dbReference type="Proteomes" id="UP000249204">
    <property type="component" value="Unassembled WGS sequence"/>
</dbReference>
<keyword evidence="1" id="KW-1133">Transmembrane helix</keyword>
<feature type="transmembrane region" description="Helical" evidence="1">
    <location>
        <begin position="54"/>
        <end position="72"/>
    </location>
</feature>
<sequence length="79" mass="9023">MMSLDFGGIENKLGNDFDYFAWWLVDGGGNDLFTPVFGSLVIQTIHLLQMCKPVCLFNWAGVMVAYIGWNKLHVGFEWF</sequence>
<proteinExistence type="predicted"/>
<gene>
    <name evidence="2" type="ORF">DN757_24315</name>
</gene>
<evidence type="ECO:0000313" key="3">
    <source>
        <dbReference type="Proteomes" id="UP000249204"/>
    </source>
</evidence>
<dbReference type="EMBL" id="QKWW01000079">
    <property type="protein sequence ID" value="PZT53055.1"/>
    <property type="molecule type" value="Genomic_DNA"/>
</dbReference>
<name>A0A2W6NAR7_9BACL</name>
<protein>
    <submittedName>
        <fullName evidence="2">Uncharacterized protein</fullName>
    </submittedName>
</protein>
<reference evidence="2 3" key="1">
    <citation type="submission" date="2018-06" db="EMBL/GenBank/DDBJ databases">
        <title>Isolation of heavy metals resistant Paenibacillus silvae NC2 from Gold-Copper mine in ZiJin, China.</title>
        <authorList>
            <person name="Xu J."/>
            <person name="Mazhar H.S."/>
            <person name="Rensing C."/>
        </authorList>
    </citation>
    <scope>NUCLEOTIDE SEQUENCE [LARGE SCALE GENOMIC DNA]</scope>
    <source>
        <strain evidence="2 3">NC2</strain>
    </source>
</reference>
<keyword evidence="1" id="KW-0812">Transmembrane</keyword>
<keyword evidence="1" id="KW-0472">Membrane</keyword>
<accession>A0A2W6NAR7</accession>
<dbReference type="AlphaFoldDB" id="A0A2W6NAR7"/>
<organism evidence="2 3">
    <name type="scientific">Paenibacillus silvae</name>
    <dbReference type="NCBI Taxonomy" id="1325358"/>
    <lineage>
        <taxon>Bacteria</taxon>
        <taxon>Bacillati</taxon>
        <taxon>Bacillota</taxon>
        <taxon>Bacilli</taxon>
        <taxon>Bacillales</taxon>
        <taxon>Paenibacillaceae</taxon>
        <taxon>Paenibacillus</taxon>
    </lineage>
</organism>